<dbReference type="EMBL" id="CACVBS010000059">
    <property type="protein sequence ID" value="CAA7267407.1"/>
    <property type="molecule type" value="Genomic_DNA"/>
</dbReference>
<feature type="compositionally biased region" description="Basic and acidic residues" evidence="1">
    <location>
        <begin position="329"/>
        <end position="338"/>
    </location>
</feature>
<evidence type="ECO:0008006" key="5">
    <source>
        <dbReference type="Google" id="ProtNLM"/>
    </source>
</evidence>
<feature type="transmembrane region" description="Helical" evidence="2">
    <location>
        <begin position="378"/>
        <end position="396"/>
    </location>
</feature>
<accession>A0A8S0WPD8</accession>
<sequence length="403" mass="45126">MGSQHTYHARLQFINLLTNDENIRIGHDLESQTFDVSTSRYVDRETGLAVTFVDTPGFDDSRDGVTDTDILRKIADFLQAQWVLFVFILLDIDIKRYRGGRKLNGIIYLHRISDPRMGGMAKKNLRMFKELCGDNSLVNVLIITTNWNLVDEKEGSARQAALAQGAFKPFVDSGVRLFRHDKGLESARLIISELMDQEPITLKIQEELNAGRSLGETSAGAVIIEEMKELQKKHEEEMESLRKEIEDAARANDEDLRLELAEERRKLEEMMARAAEDRKILETKRTTRETRPAAAAESSMGVELANFSQNTELEDTARTNSAESFALVDGEHSEERPHTSRRNWRRAGSGSPVREFLHELADIGGDLSKAGGERLGKAGVIGAIAALWLLVPLLAAKRAMAGH</sequence>
<evidence type="ECO:0000313" key="4">
    <source>
        <dbReference type="Proteomes" id="UP000467700"/>
    </source>
</evidence>
<keyword evidence="2" id="KW-0472">Membrane</keyword>
<keyword evidence="2" id="KW-1133">Transmembrane helix</keyword>
<keyword evidence="2" id="KW-0812">Transmembrane</keyword>
<evidence type="ECO:0000313" key="3">
    <source>
        <dbReference type="EMBL" id="CAA7267407.1"/>
    </source>
</evidence>
<evidence type="ECO:0000256" key="1">
    <source>
        <dbReference type="SAM" id="MobiDB-lite"/>
    </source>
</evidence>
<comment type="caution">
    <text evidence="3">The sequence shown here is derived from an EMBL/GenBank/DDBJ whole genome shotgun (WGS) entry which is preliminary data.</text>
</comment>
<name>A0A8S0WPD8_CYCAE</name>
<feature type="region of interest" description="Disordered" evidence="1">
    <location>
        <begin position="325"/>
        <end position="348"/>
    </location>
</feature>
<feature type="region of interest" description="Disordered" evidence="1">
    <location>
        <begin position="278"/>
        <end position="303"/>
    </location>
</feature>
<evidence type="ECO:0000256" key="2">
    <source>
        <dbReference type="SAM" id="Phobius"/>
    </source>
</evidence>
<dbReference type="Gene3D" id="3.40.50.300">
    <property type="entry name" value="P-loop containing nucleotide triphosphate hydrolases"/>
    <property type="match status" value="1"/>
</dbReference>
<reference evidence="3 4" key="1">
    <citation type="submission" date="2020-01" db="EMBL/GenBank/DDBJ databases">
        <authorList>
            <person name="Gupta K D."/>
        </authorList>
    </citation>
    <scope>NUCLEOTIDE SEQUENCE [LARGE SCALE GENOMIC DNA]</scope>
</reference>
<protein>
    <recommendedName>
        <fullName evidence="5">AIG1-type G domain-containing protein</fullName>
    </recommendedName>
</protein>
<dbReference type="AlphaFoldDB" id="A0A8S0WPD8"/>
<dbReference type="InterPro" id="IPR027417">
    <property type="entry name" value="P-loop_NTPase"/>
</dbReference>
<organism evidence="3 4">
    <name type="scientific">Cyclocybe aegerita</name>
    <name type="common">Black poplar mushroom</name>
    <name type="synonym">Agrocybe aegerita</name>
    <dbReference type="NCBI Taxonomy" id="1973307"/>
    <lineage>
        <taxon>Eukaryota</taxon>
        <taxon>Fungi</taxon>
        <taxon>Dikarya</taxon>
        <taxon>Basidiomycota</taxon>
        <taxon>Agaricomycotina</taxon>
        <taxon>Agaricomycetes</taxon>
        <taxon>Agaricomycetidae</taxon>
        <taxon>Agaricales</taxon>
        <taxon>Agaricineae</taxon>
        <taxon>Bolbitiaceae</taxon>
        <taxon>Cyclocybe</taxon>
    </lineage>
</organism>
<proteinExistence type="predicted"/>
<dbReference type="SUPFAM" id="SSF52540">
    <property type="entry name" value="P-loop containing nucleoside triphosphate hydrolases"/>
    <property type="match status" value="1"/>
</dbReference>
<dbReference type="Proteomes" id="UP000467700">
    <property type="component" value="Unassembled WGS sequence"/>
</dbReference>
<keyword evidence="4" id="KW-1185">Reference proteome</keyword>
<feature type="compositionally biased region" description="Basic and acidic residues" evidence="1">
    <location>
        <begin position="278"/>
        <end position="291"/>
    </location>
</feature>
<dbReference type="OrthoDB" id="8954335at2759"/>
<gene>
    <name evidence="3" type="ORF">AAE3_LOCUS9668</name>
</gene>